<gene>
    <name evidence="3" type="ORF">GCM10008170_00420</name>
</gene>
<dbReference type="EMBL" id="BSFF01000001">
    <property type="protein sequence ID" value="GLK54023.1"/>
    <property type="molecule type" value="Genomic_DNA"/>
</dbReference>
<dbReference type="Proteomes" id="UP001143400">
    <property type="component" value="Unassembled WGS sequence"/>
</dbReference>
<sequence>MLPKPAAGDLRTLPERRRYGRKQREFLRSLATNAVIDEHRRSPQPGQRSEALERLMVYFQREAAADGYAVLVVKPFEAYRLVENARGLGLGPRALDDQFYASPEEAEHGLFLRRIHDLFET</sequence>
<dbReference type="AlphaFoldDB" id="A0A9W6IPW6"/>
<name>A0A9W6IPW6_9HYPH</name>
<feature type="domain" description="N,N-dimethylformamidase alpha subunit" evidence="2">
    <location>
        <begin position="16"/>
        <end position="118"/>
    </location>
</feature>
<proteinExistence type="predicted"/>
<accession>A0A9W6IPW6</accession>
<dbReference type="Pfam" id="PF26354">
    <property type="entry name" value="DMF_alpha"/>
    <property type="match status" value="1"/>
</dbReference>
<evidence type="ECO:0000313" key="4">
    <source>
        <dbReference type="Proteomes" id="UP001143400"/>
    </source>
</evidence>
<reference evidence="3" key="1">
    <citation type="journal article" date="2014" name="Int. J. Syst. Evol. Microbiol.">
        <title>Complete genome sequence of Corynebacterium casei LMG S-19264T (=DSM 44701T), isolated from a smear-ripened cheese.</title>
        <authorList>
            <consortium name="US DOE Joint Genome Institute (JGI-PGF)"/>
            <person name="Walter F."/>
            <person name="Albersmeier A."/>
            <person name="Kalinowski J."/>
            <person name="Ruckert C."/>
        </authorList>
    </citation>
    <scope>NUCLEOTIDE SEQUENCE</scope>
    <source>
        <strain evidence="3">VKM B-1606</strain>
    </source>
</reference>
<evidence type="ECO:0000259" key="2">
    <source>
        <dbReference type="Pfam" id="PF26354"/>
    </source>
</evidence>
<evidence type="ECO:0000313" key="3">
    <source>
        <dbReference type="EMBL" id="GLK54023.1"/>
    </source>
</evidence>
<evidence type="ECO:0000256" key="1">
    <source>
        <dbReference type="SAM" id="MobiDB-lite"/>
    </source>
</evidence>
<organism evidence="3 4">
    <name type="scientific">Methylopila capsulata</name>
    <dbReference type="NCBI Taxonomy" id="61654"/>
    <lineage>
        <taxon>Bacteria</taxon>
        <taxon>Pseudomonadati</taxon>
        <taxon>Pseudomonadota</taxon>
        <taxon>Alphaproteobacteria</taxon>
        <taxon>Hyphomicrobiales</taxon>
        <taxon>Methylopilaceae</taxon>
        <taxon>Methylopila</taxon>
    </lineage>
</organism>
<dbReference type="InterPro" id="IPR058713">
    <property type="entry name" value="DMF_alpha_dom"/>
</dbReference>
<protein>
    <recommendedName>
        <fullName evidence="2">N,N-dimethylformamidase alpha subunit domain-containing protein</fullName>
    </recommendedName>
</protein>
<reference evidence="3" key="2">
    <citation type="submission" date="2023-01" db="EMBL/GenBank/DDBJ databases">
        <authorList>
            <person name="Sun Q."/>
            <person name="Evtushenko L."/>
        </authorList>
    </citation>
    <scope>NUCLEOTIDE SEQUENCE</scope>
    <source>
        <strain evidence="3">VKM B-1606</strain>
    </source>
</reference>
<comment type="caution">
    <text evidence="3">The sequence shown here is derived from an EMBL/GenBank/DDBJ whole genome shotgun (WGS) entry which is preliminary data.</text>
</comment>
<feature type="region of interest" description="Disordered" evidence="1">
    <location>
        <begin position="1"/>
        <end position="20"/>
    </location>
</feature>